<evidence type="ECO:0000313" key="3">
    <source>
        <dbReference type="EMBL" id="KOA21536.1"/>
    </source>
</evidence>
<dbReference type="EMBL" id="LHUR01000005">
    <property type="protein sequence ID" value="KOA21536.1"/>
    <property type="molecule type" value="Genomic_DNA"/>
</dbReference>
<dbReference type="GO" id="GO:0005737">
    <property type="term" value="C:cytoplasm"/>
    <property type="evidence" value="ECO:0007669"/>
    <property type="project" value="InterPro"/>
</dbReference>
<evidence type="ECO:0000256" key="2">
    <source>
        <dbReference type="SAM" id="Phobius"/>
    </source>
</evidence>
<dbReference type="STRING" id="36844.SAMN04488501_10513"/>
<evidence type="ECO:0008006" key="5">
    <source>
        <dbReference type="Google" id="ProtNLM"/>
    </source>
</evidence>
<keyword evidence="4" id="KW-1185">Reference proteome</keyword>
<feature type="compositionally biased region" description="Polar residues" evidence="1">
    <location>
        <begin position="80"/>
        <end position="109"/>
    </location>
</feature>
<feature type="region of interest" description="Disordered" evidence="1">
    <location>
        <begin position="76"/>
        <end position="109"/>
    </location>
</feature>
<dbReference type="AlphaFoldDB" id="A0A0L6ZEY5"/>
<keyword evidence="2" id="KW-1133">Transmembrane helix</keyword>
<dbReference type="InterPro" id="IPR016153">
    <property type="entry name" value="Heat_shock_Hsp33_N"/>
</dbReference>
<evidence type="ECO:0000313" key="4">
    <source>
        <dbReference type="Proteomes" id="UP000037043"/>
    </source>
</evidence>
<dbReference type="GO" id="GO:0006457">
    <property type="term" value="P:protein folding"/>
    <property type="evidence" value="ECO:0007669"/>
    <property type="project" value="InterPro"/>
</dbReference>
<keyword evidence="2" id="KW-0472">Membrane</keyword>
<name>A0A0L6ZEY5_9CLOT</name>
<protein>
    <recommendedName>
        <fullName evidence="5">Bacteriophage peptidoglycan hydrolase</fullName>
    </recommendedName>
</protein>
<dbReference type="GO" id="GO:0051082">
    <property type="term" value="F:unfolded protein binding"/>
    <property type="evidence" value="ECO:0007669"/>
    <property type="project" value="InterPro"/>
</dbReference>
<sequence>MNNKSKFSNKFSNLESMEDTQKYIKEMHEMSDRNARITNITFAAVGIPLLIIFTLTIIQMFSFTINLAKGSIDDSKPEIVSTSGNTSNDTSAKDSNANTGNTSNTQGTVQVTSEKLNSKLYTYLTDSKNRTSSLNKATSLNKGNSKGLATTFIAQILRDNGYTISDKIINTDSLVKQLEKDGWEKITDYNKLEPGDVCFTVKSTSGAPSHTYIFMGWVQAGKTDNGYIVDSQVSEYKDTYHQRNISVSTPKKDKFDFFMRKKID</sequence>
<organism evidence="3 4">
    <name type="scientific">Clostridium homopropionicum DSM 5847</name>
    <dbReference type="NCBI Taxonomy" id="1121318"/>
    <lineage>
        <taxon>Bacteria</taxon>
        <taxon>Bacillati</taxon>
        <taxon>Bacillota</taxon>
        <taxon>Clostridia</taxon>
        <taxon>Eubacteriales</taxon>
        <taxon>Clostridiaceae</taxon>
        <taxon>Clostridium</taxon>
    </lineage>
</organism>
<evidence type="ECO:0000256" key="1">
    <source>
        <dbReference type="SAM" id="MobiDB-lite"/>
    </source>
</evidence>
<feature type="transmembrane region" description="Helical" evidence="2">
    <location>
        <begin position="40"/>
        <end position="61"/>
    </location>
</feature>
<keyword evidence="2" id="KW-0812">Transmembrane</keyword>
<comment type="caution">
    <text evidence="3">The sequence shown here is derived from an EMBL/GenBank/DDBJ whole genome shotgun (WGS) entry which is preliminary data.</text>
</comment>
<dbReference type="Proteomes" id="UP000037043">
    <property type="component" value="Unassembled WGS sequence"/>
</dbReference>
<proteinExistence type="predicted"/>
<dbReference type="PATRIC" id="fig|1121318.3.peg.206"/>
<dbReference type="SUPFAM" id="SSF64397">
    <property type="entry name" value="Hsp33 domain"/>
    <property type="match status" value="1"/>
</dbReference>
<gene>
    <name evidence="3" type="ORF">CLHOM_02070</name>
</gene>
<reference evidence="4" key="1">
    <citation type="submission" date="2015-08" db="EMBL/GenBank/DDBJ databases">
        <title>Genome sequence of the strict anaerobe Clostridium homopropionicum LuHBu1 (DSM 5847T).</title>
        <authorList>
            <person name="Poehlein A."/>
            <person name="Beck M."/>
            <person name="Schiel-Bengelsdorf B."/>
            <person name="Bengelsdorf F.R."/>
            <person name="Daniel R."/>
            <person name="Duerre P."/>
        </authorList>
    </citation>
    <scope>NUCLEOTIDE SEQUENCE [LARGE SCALE GENOMIC DNA]</scope>
    <source>
        <strain evidence="4">DSM 5847</strain>
    </source>
</reference>
<dbReference type="RefSeq" id="WP_052219805.1">
    <property type="nucleotide sequence ID" value="NZ_LHUR01000005.1"/>
</dbReference>
<accession>A0A0L6ZEY5</accession>